<organism evidence="1">
    <name type="scientific">Culex pipiens</name>
    <name type="common">House mosquito</name>
    <dbReference type="NCBI Taxonomy" id="7175"/>
    <lineage>
        <taxon>Eukaryota</taxon>
        <taxon>Metazoa</taxon>
        <taxon>Ecdysozoa</taxon>
        <taxon>Arthropoda</taxon>
        <taxon>Hexapoda</taxon>
        <taxon>Insecta</taxon>
        <taxon>Pterygota</taxon>
        <taxon>Neoptera</taxon>
        <taxon>Endopterygota</taxon>
        <taxon>Diptera</taxon>
        <taxon>Nematocera</taxon>
        <taxon>Culicoidea</taxon>
        <taxon>Culicidae</taxon>
        <taxon>Culicinae</taxon>
        <taxon>Culicini</taxon>
        <taxon>Culex</taxon>
        <taxon>Culex</taxon>
    </lineage>
</organism>
<reference evidence="1" key="1">
    <citation type="submission" date="2021-05" db="EMBL/GenBank/DDBJ databases">
        <authorList>
            <person name="Alioto T."/>
            <person name="Alioto T."/>
            <person name="Gomez Garrido J."/>
        </authorList>
    </citation>
    <scope>NUCLEOTIDE SEQUENCE</scope>
</reference>
<sequence length="153" mass="17883">MKQILLNKNHIRRHPLKRTNLKKHRHVLLVQHNLHQPIVPLRLPTHQILPIRPDQQIDKVNLPLHHVLIENTPTHKQRMFRLDQLAPLLPLKQPVRHRNHPEGGRPQPDLVAQLAQRLQEGKHGKVKGRIAAKSQPTAVQQQTDQFVAIERHF</sequence>
<accession>A0A8D8NP59</accession>
<dbReference type="EMBL" id="HBUE01181728">
    <property type="protein sequence ID" value="CAG6520753.1"/>
    <property type="molecule type" value="Transcribed_RNA"/>
</dbReference>
<protein>
    <submittedName>
        <fullName evidence="1">(northern house mosquito) hypothetical protein</fullName>
    </submittedName>
</protein>
<evidence type="ECO:0000313" key="1">
    <source>
        <dbReference type="EMBL" id="CAG6572320.1"/>
    </source>
</evidence>
<name>A0A8D8NP59_CULPI</name>
<proteinExistence type="predicted"/>
<dbReference type="AlphaFoldDB" id="A0A8D8NP59"/>
<dbReference type="EMBL" id="HBUE01287344">
    <property type="protein sequence ID" value="CAG6572320.1"/>
    <property type="molecule type" value="Transcribed_RNA"/>
</dbReference>